<dbReference type="HOGENOM" id="CLU_3269297_0_0_6"/>
<dbReference type="KEGG" id="eic:NT01EI_0296"/>
<proteinExistence type="predicted"/>
<organism evidence="1 2">
    <name type="scientific">Edwardsiella ictaluri (strain 93-146)</name>
    <dbReference type="NCBI Taxonomy" id="634503"/>
    <lineage>
        <taxon>Bacteria</taxon>
        <taxon>Pseudomonadati</taxon>
        <taxon>Pseudomonadota</taxon>
        <taxon>Gammaproteobacteria</taxon>
        <taxon>Enterobacterales</taxon>
        <taxon>Hafniaceae</taxon>
        <taxon>Edwardsiella</taxon>
    </lineage>
</organism>
<protein>
    <submittedName>
        <fullName evidence="1">Uncharacterized protein</fullName>
    </submittedName>
</protein>
<evidence type="ECO:0000313" key="1">
    <source>
        <dbReference type="EMBL" id="ACR67538.1"/>
    </source>
</evidence>
<sequence length="47" mass="5772">MREKTPYCLYSRQKILSFHNYALEVTVARTFRLRLHSFFAAWPIMDY</sequence>
<accession>C5BCT2</accession>
<dbReference type="Proteomes" id="UP000001485">
    <property type="component" value="Chromosome"/>
</dbReference>
<reference evidence="1 2" key="2">
    <citation type="journal article" date="2012" name="J. Bacteriol.">
        <title>Genome Sequence of Edwardsiella ictaluri 93-146, a Strain Associated with a Natural Channel Catfish Outbreak of Enteric Septicemia of Catfish.</title>
        <authorList>
            <person name="Williams M.L."/>
            <person name="Gillaspy A.F."/>
            <person name="Dyer D.W."/>
            <person name="Thune R.L."/>
            <person name="Waldbieser G.C."/>
            <person name="Schuster S.C."/>
            <person name="Gipson J."/>
            <person name="Zaitshik J."/>
            <person name="Landry C."/>
            <person name="Banes M.M."/>
            <person name="Lawrence M.L."/>
        </authorList>
    </citation>
    <scope>NUCLEOTIDE SEQUENCE [LARGE SCALE GENOMIC DNA]</scope>
    <source>
        <strain evidence="1 2">93-146</strain>
    </source>
</reference>
<dbReference type="EMBL" id="CP001600">
    <property type="protein sequence ID" value="ACR67538.1"/>
    <property type="molecule type" value="Genomic_DNA"/>
</dbReference>
<name>C5BCT2_EDWI9</name>
<gene>
    <name evidence="1" type="ordered locus">NT01EI_0296</name>
</gene>
<reference evidence="2" key="1">
    <citation type="submission" date="2009-03" db="EMBL/GenBank/DDBJ databases">
        <title>Complete genome sequence of Edwardsiella ictaluri 93-146.</title>
        <authorList>
            <person name="Williams M.L."/>
            <person name="Gillaspy A.F."/>
            <person name="Dyer D.W."/>
            <person name="Thune R.L."/>
            <person name="Waldbieser G.C."/>
            <person name="Schuster S.C."/>
            <person name="Gipson J."/>
            <person name="Zaitshik J."/>
            <person name="Landry C."/>
            <person name="Lawrence M.L."/>
        </authorList>
    </citation>
    <scope>NUCLEOTIDE SEQUENCE [LARGE SCALE GENOMIC DNA]</scope>
    <source>
        <strain evidence="2">93-146</strain>
    </source>
</reference>
<evidence type="ECO:0000313" key="2">
    <source>
        <dbReference type="Proteomes" id="UP000001485"/>
    </source>
</evidence>
<dbReference type="AlphaFoldDB" id="C5BCT2"/>